<sequence length="196" mass="21616">MTKIYLTRHGQTLFNVRKKIQGASDSPLTALGIYQAQVAHDYFKNAGITFDAAYSSTSERASDTLEIMAGPDMPYTRLKSLKEWNFGVFESESENLNPPLPYGDFFVQFGGEGQEEFKERAVKALQDLVANDHSNHILVVSHGAFCANALRGLTGYKGYASADLGFTNCSTMVFNVEDGVFTLDEVINHDFSGFEG</sequence>
<dbReference type="SMART" id="SM00855">
    <property type="entry name" value="PGAM"/>
    <property type="match status" value="1"/>
</dbReference>
<dbReference type="InterPro" id="IPR029033">
    <property type="entry name" value="His_PPase_superfam"/>
</dbReference>
<comment type="caution">
    <text evidence="2">The sequence shown here is derived from an EMBL/GenBank/DDBJ whole genome shotgun (WGS) entry which is preliminary data.</text>
</comment>
<dbReference type="InterPro" id="IPR001345">
    <property type="entry name" value="PG/BPGM_mutase_AS"/>
</dbReference>
<dbReference type="Proteomes" id="UP000273977">
    <property type="component" value="Unassembled WGS sequence"/>
</dbReference>
<dbReference type="GO" id="GO:0016791">
    <property type="term" value="F:phosphatase activity"/>
    <property type="evidence" value="ECO:0007669"/>
    <property type="project" value="TreeGrafter"/>
</dbReference>
<accession>A0A3N4GGJ7</accession>
<dbReference type="PANTHER" id="PTHR48100">
    <property type="entry name" value="BROAD-SPECIFICITY PHOSPHATASE YOR283W-RELATED"/>
    <property type="match status" value="1"/>
</dbReference>
<feature type="binding site" evidence="1">
    <location>
        <position position="60"/>
    </location>
    <ligand>
        <name>substrate</name>
    </ligand>
</feature>
<dbReference type="OrthoDB" id="9782128at2"/>
<dbReference type="InterPro" id="IPR013078">
    <property type="entry name" value="His_Pase_superF_clade-1"/>
</dbReference>
<dbReference type="GO" id="GO:0005737">
    <property type="term" value="C:cytoplasm"/>
    <property type="evidence" value="ECO:0007669"/>
    <property type="project" value="TreeGrafter"/>
</dbReference>
<protein>
    <submittedName>
        <fullName evidence="2">Histidine phosphatase family protein</fullName>
    </submittedName>
</protein>
<reference evidence="2 3" key="1">
    <citation type="submission" date="2018-11" db="EMBL/GenBank/DDBJ databases">
        <title>Aerococcus sp. SJQ22, whole genome shotgun sequence.</title>
        <authorList>
            <person name="Sun L."/>
            <person name="Gao X."/>
            <person name="Chen W."/>
            <person name="Huang K."/>
        </authorList>
    </citation>
    <scope>NUCLEOTIDE SEQUENCE [LARGE SCALE GENOMIC DNA]</scope>
    <source>
        <strain evidence="2 3">SJQ22</strain>
    </source>
</reference>
<dbReference type="Gene3D" id="3.40.50.1240">
    <property type="entry name" value="Phosphoglycerate mutase-like"/>
    <property type="match status" value="1"/>
</dbReference>
<evidence type="ECO:0000313" key="2">
    <source>
        <dbReference type="EMBL" id="RPA58211.1"/>
    </source>
</evidence>
<dbReference type="PANTHER" id="PTHR48100:SF5">
    <property type="entry name" value="HISTIDINE PHOSPHATASE FAMILY PROTEIN"/>
    <property type="match status" value="1"/>
</dbReference>
<gene>
    <name evidence="2" type="ORF">EF384_07465</name>
</gene>
<dbReference type="AlphaFoldDB" id="A0A3N4GGJ7"/>
<dbReference type="InterPro" id="IPR050275">
    <property type="entry name" value="PGM_Phosphatase"/>
</dbReference>
<evidence type="ECO:0000313" key="3">
    <source>
        <dbReference type="Proteomes" id="UP000273977"/>
    </source>
</evidence>
<proteinExistence type="predicted"/>
<dbReference type="EMBL" id="RKMG01000025">
    <property type="protein sequence ID" value="RPA58211.1"/>
    <property type="molecule type" value="Genomic_DNA"/>
</dbReference>
<name>A0A3N4GGJ7_9LACT</name>
<keyword evidence="3" id="KW-1185">Reference proteome</keyword>
<dbReference type="RefSeq" id="WP_123780778.1">
    <property type="nucleotide sequence ID" value="NZ_RKMG01000025.1"/>
</dbReference>
<dbReference type="Pfam" id="PF00300">
    <property type="entry name" value="His_Phos_1"/>
    <property type="match status" value="1"/>
</dbReference>
<dbReference type="PROSITE" id="PS00175">
    <property type="entry name" value="PG_MUTASE"/>
    <property type="match status" value="1"/>
</dbReference>
<dbReference type="SUPFAM" id="SSF53254">
    <property type="entry name" value="Phosphoglycerate mutase-like"/>
    <property type="match status" value="1"/>
</dbReference>
<feature type="binding site" evidence="1">
    <location>
        <begin position="8"/>
        <end position="15"/>
    </location>
    <ligand>
        <name>substrate</name>
    </ligand>
</feature>
<organism evidence="2 3">
    <name type="scientific">Aerococcus agrisoli</name>
    <dbReference type="NCBI Taxonomy" id="2487350"/>
    <lineage>
        <taxon>Bacteria</taxon>
        <taxon>Bacillati</taxon>
        <taxon>Bacillota</taxon>
        <taxon>Bacilli</taxon>
        <taxon>Lactobacillales</taxon>
        <taxon>Aerococcaceae</taxon>
        <taxon>Aerococcus</taxon>
    </lineage>
</organism>
<dbReference type="CDD" id="cd07067">
    <property type="entry name" value="HP_PGM_like"/>
    <property type="match status" value="1"/>
</dbReference>
<evidence type="ECO:0000256" key="1">
    <source>
        <dbReference type="PIRSR" id="PIRSR613078-2"/>
    </source>
</evidence>